<protein>
    <submittedName>
        <fullName evidence="2">Uncharacterized protein</fullName>
    </submittedName>
</protein>
<organism evidence="2">
    <name type="scientific">uncultured Caudovirales phage</name>
    <dbReference type="NCBI Taxonomy" id="2100421"/>
    <lineage>
        <taxon>Viruses</taxon>
        <taxon>Duplodnaviria</taxon>
        <taxon>Heunggongvirae</taxon>
        <taxon>Uroviricota</taxon>
        <taxon>Caudoviricetes</taxon>
        <taxon>Peduoviridae</taxon>
        <taxon>Maltschvirus</taxon>
        <taxon>Maltschvirus maltsch</taxon>
    </lineage>
</organism>
<evidence type="ECO:0000313" key="1">
    <source>
        <dbReference type="EMBL" id="CAB4142581.1"/>
    </source>
</evidence>
<gene>
    <name evidence="2" type="ORF">UFOVP1414_46</name>
    <name evidence="1" type="ORF">UFOVP442_31</name>
</gene>
<reference evidence="2" key="1">
    <citation type="submission" date="2020-05" db="EMBL/GenBank/DDBJ databases">
        <authorList>
            <person name="Chiriac C."/>
            <person name="Salcher M."/>
            <person name="Ghai R."/>
            <person name="Kavagutti S V."/>
        </authorList>
    </citation>
    <scope>NUCLEOTIDE SEQUENCE</scope>
</reference>
<evidence type="ECO:0000313" key="2">
    <source>
        <dbReference type="EMBL" id="CAB4211907.1"/>
    </source>
</evidence>
<name>A0A6J5SDM3_9CAUD</name>
<accession>A0A6J5SDM3</accession>
<sequence>MMYVWVLFTDGETMSFLVPRTMTMADFSLLAEKADKGKIRSMQFRDSSKTSVAVRGAP</sequence>
<dbReference type="EMBL" id="LR797380">
    <property type="protein sequence ID" value="CAB4211907.1"/>
    <property type="molecule type" value="Genomic_DNA"/>
</dbReference>
<dbReference type="EMBL" id="LR796419">
    <property type="protein sequence ID" value="CAB4142581.1"/>
    <property type="molecule type" value="Genomic_DNA"/>
</dbReference>
<proteinExistence type="predicted"/>